<sequence>MSLFRDPQENEVEKTDLRRWERVQFTLADSPILVGAIPPWLPRLWVAKRVGTGARTLPNVDYFPGK</sequence>
<dbReference type="EMBL" id="AJTX02000010">
    <property type="protein sequence ID" value="KKI98056.1"/>
    <property type="molecule type" value="Genomic_DNA"/>
</dbReference>
<proteinExistence type="predicted"/>
<gene>
    <name evidence="1" type="ORF">PROH_20165</name>
</gene>
<name>A0A0M2PUL4_PROHO</name>
<dbReference type="Proteomes" id="UP000034681">
    <property type="component" value="Unassembled WGS sequence"/>
</dbReference>
<dbReference type="AlphaFoldDB" id="A0A0M2PUL4"/>
<organism evidence="1 2">
    <name type="scientific">Prochlorothrix hollandica PCC 9006 = CALU 1027</name>
    <dbReference type="NCBI Taxonomy" id="317619"/>
    <lineage>
        <taxon>Bacteria</taxon>
        <taxon>Bacillati</taxon>
        <taxon>Cyanobacteriota</taxon>
        <taxon>Cyanophyceae</taxon>
        <taxon>Prochlorotrichales</taxon>
        <taxon>Prochlorotrichaceae</taxon>
        <taxon>Prochlorothrix</taxon>
    </lineage>
</organism>
<reference evidence="1" key="1">
    <citation type="submission" date="2012-04" db="EMBL/GenBank/DDBJ databases">
        <authorList>
            <person name="Borisov I.G."/>
            <person name="Ivanikova N.V."/>
            <person name="Pinevich A.V."/>
        </authorList>
    </citation>
    <scope>NUCLEOTIDE SEQUENCE</scope>
    <source>
        <strain evidence="1">CALU 1027</strain>
    </source>
</reference>
<accession>A0A0M2PUL4</accession>
<evidence type="ECO:0000313" key="2">
    <source>
        <dbReference type="Proteomes" id="UP000034681"/>
    </source>
</evidence>
<protein>
    <submittedName>
        <fullName evidence="1">Uncharacterized protein</fullName>
    </submittedName>
</protein>
<keyword evidence="2" id="KW-1185">Reference proteome</keyword>
<evidence type="ECO:0000313" key="1">
    <source>
        <dbReference type="EMBL" id="KKI98056.1"/>
    </source>
</evidence>
<comment type="caution">
    <text evidence="1">The sequence shown here is derived from an EMBL/GenBank/DDBJ whole genome shotgun (WGS) entry which is preliminary data.</text>
</comment>